<evidence type="ECO:0000256" key="5">
    <source>
        <dbReference type="ARBA" id="ARBA00022673"/>
    </source>
</evidence>
<evidence type="ECO:0000256" key="8">
    <source>
        <dbReference type="ARBA" id="ARBA00022837"/>
    </source>
</evidence>
<keyword evidence="13 15" id="KW-0407">Ion channel</keyword>
<evidence type="ECO:0000256" key="2">
    <source>
        <dbReference type="ARBA" id="ARBA00005653"/>
    </source>
</evidence>
<keyword evidence="7 15" id="KW-0999">Mitochondrion inner membrane</keyword>
<comment type="function">
    <text evidence="15">Mitochondrial inner membrane calcium uniporter that mediates calcium uptake into mitochondria. Mitochondrial calcium homeostasis plays key roles in cellular physiology and regulates cell bioenergetics, cytoplasmic calcium signals and activation of cell death pathways.</text>
</comment>
<evidence type="ECO:0000256" key="16">
    <source>
        <dbReference type="SAM" id="Coils"/>
    </source>
</evidence>
<evidence type="ECO:0000256" key="6">
    <source>
        <dbReference type="ARBA" id="ARBA00022692"/>
    </source>
</evidence>
<dbReference type="GO" id="GO:0051560">
    <property type="term" value="P:mitochondrial calcium ion homeostasis"/>
    <property type="evidence" value="ECO:0007669"/>
    <property type="project" value="UniProtKB-UniRule"/>
</dbReference>
<evidence type="ECO:0000256" key="9">
    <source>
        <dbReference type="ARBA" id="ARBA00022989"/>
    </source>
</evidence>
<comment type="caution">
    <text evidence="18">The sequence shown here is derived from an EMBL/GenBank/DDBJ whole genome shotgun (WGS) entry which is preliminary data.</text>
</comment>
<dbReference type="GO" id="GO:0036444">
    <property type="term" value="P:calcium import into the mitochondrion"/>
    <property type="evidence" value="ECO:0007669"/>
    <property type="project" value="UniProtKB-ARBA"/>
</dbReference>
<dbReference type="InterPro" id="IPR039055">
    <property type="entry name" value="MCU_fam"/>
</dbReference>
<keyword evidence="6 15" id="KW-0812">Transmembrane</keyword>
<keyword evidence="5 15" id="KW-0107">Calcium channel</keyword>
<keyword evidence="19" id="KW-1185">Reference proteome</keyword>
<keyword evidence="3 15" id="KW-0813">Transport</keyword>
<dbReference type="GO" id="GO:1990246">
    <property type="term" value="C:uniplex complex"/>
    <property type="evidence" value="ECO:0007669"/>
    <property type="project" value="TreeGrafter"/>
</dbReference>
<keyword evidence="12 15" id="KW-0472">Membrane</keyword>
<evidence type="ECO:0000259" key="17">
    <source>
        <dbReference type="Pfam" id="PF04678"/>
    </source>
</evidence>
<comment type="subcellular location">
    <subcellularLocation>
        <location evidence="1 15">Mitochondrion inner membrane</location>
        <topology evidence="1 15">Multi-pass membrane protein</topology>
    </subcellularLocation>
</comment>
<feature type="transmembrane region" description="Helical" evidence="15">
    <location>
        <begin position="258"/>
        <end position="278"/>
    </location>
</feature>
<reference evidence="18" key="2">
    <citation type="submission" date="2020-06" db="EMBL/GenBank/DDBJ databases">
        <authorList>
            <person name="Sheffer M."/>
        </authorList>
    </citation>
    <scope>NUCLEOTIDE SEQUENCE</scope>
</reference>
<evidence type="ECO:0000256" key="3">
    <source>
        <dbReference type="ARBA" id="ARBA00022448"/>
    </source>
</evidence>
<evidence type="ECO:0000256" key="10">
    <source>
        <dbReference type="ARBA" id="ARBA00023065"/>
    </source>
</evidence>
<evidence type="ECO:0000256" key="14">
    <source>
        <dbReference type="ARBA" id="ARBA00036634"/>
    </source>
</evidence>
<dbReference type="Pfam" id="PF04678">
    <property type="entry name" value="MCU"/>
    <property type="match status" value="1"/>
</dbReference>
<comment type="catalytic activity">
    <reaction evidence="14">
        <text>Ca(2+)(in) = Ca(2+)(out)</text>
        <dbReference type="Rhea" id="RHEA:29671"/>
        <dbReference type="ChEBI" id="CHEBI:29108"/>
    </reaction>
</comment>
<keyword evidence="10 15" id="KW-0406">Ion transport</keyword>
<evidence type="ECO:0000256" key="15">
    <source>
        <dbReference type="RuleBase" id="RU367035"/>
    </source>
</evidence>
<name>A0A8T0EX37_ARGBR</name>
<evidence type="ECO:0000256" key="7">
    <source>
        <dbReference type="ARBA" id="ARBA00022792"/>
    </source>
</evidence>
<evidence type="ECO:0000256" key="11">
    <source>
        <dbReference type="ARBA" id="ARBA00023128"/>
    </source>
</evidence>
<dbReference type="InterPro" id="IPR006769">
    <property type="entry name" value="MCU_C"/>
</dbReference>
<proteinExistence type="inferred from homology"/>
<feature type="domain" description="Calcium uniporter protein C-terminal" evidence="17">
    <location>
        <begin position="142"/>
        <end position="344"/>
    </location>
</feature>
<evidence type="ECO:0000256" key="1">
    <source>
        <dbReference type="ARBA" id="ARBA00004448"/>
    </source>
</evidence>
<evidence type="ECO:0000313" key="19">
    <source>
        <dbReference type="Proteomes" id="UP000807504"/>
    </source>
</evidence>
<dbReference type="PANTHER" id="PTHR13462:SF10">
    <property type="entry name" value="CALCIUM UNIPORTER PROTEIN, MITOCHONDRIAL"/>
    <property type="match status" value="1"/>
</dbReference>
<keyword evidence="8 15" id="KW-0106">Calcium</keyword>
<comment type="domain">
    <text evidence="15">The selectivity filter, in which calcium ions are arranged in single file, is composed of two acidic rings separated by one helical turn along the central axis of the channel pore.</text>
</comment>
<evidence type="ECO:0000313" key="18">
    <source>
        <dbReference type="EMBL" id="KAF8782254.1"/>
    </source>
</evidence>
<keyword evidence="16" id="KW-0175">Coiled coil</keyword>
<dbReference type="EMBL" id="JABXBU010001863">
    <property type="protein sequence ID" value="KAF8782254.1"/>
    <property type="molecule type" value="Genomic_DNA"/>
</dbReference>
<reference evidence="18" key="1">
    <citation type="journal article" date="2020" name="bioRxiv">
        <title>Chromosome-level reference genome of the European wasp spider Argiope bruennichi: a resource for studies on range expansion and evolutionary adaptation.</title>
        <authorList>
            <person name="Sheffer M.M."/>
            <person name="Hoppe A."/>
            <person name="Krehenwinkel H."/>
            <person name="Uhl G."/>
            <person name="Kuss A.W."/>
            <person name="Jensen L."/>
            <person name="Jensen C."/>
            <person name="Gillespie R.G."/>
            <person name="Hoff K.J."/>
            <person name="Prost S."/>
        </authorList>
    </citation>
    <scope>NUCLEOTIDE SEQUENCE</scope>
</reference>
<dbReference type="GO" id="GO:0005262">
    <property type="term" value="F:calcium channel activity"/>
    <property type="evidence" value="ECO:0007669"/>
    <property type="project" value="UniProtKB-UniRule"/>
</dbReference>
<evidence type="ECO:0000256" key="13">
    <source>
        <dbReference type="ARBA" id="ARBA00023303"/>
    </source>
</evidence>
<gene>
    <name evidence="18" type="ORF">HNY73_012564</name>
</gene>
<organism evidence="18 19">
    <name type="scientific">Argiope bruennichi</name>
    <name type="common">Wasp spider</name>
    <name type="synonym">Aranea bruennichi</name>
    <dbReference type="NCBI Taxonomy" id="94029"/>
    <lineage>
        <taxon>Eukaryota</taxon>
        <taxon>Metazoa</taxon>
        <taxon>Ecdysozoa</taxon>
        <taxon>Arthropoda</taxon>
        <taxon>Chelicerata</taxon>
        <taxon>Arachnida</taxon>
        <taxon>Araneae</taxon>
        <taxon>Araneomorphae</taxon>
        <taxon>Entelegynae</taxon>
        <taxon>Araneoidea</taxon>
        <taxon>Araneidae</taxon>
        <taxon>Argiope</taxon>
    </lineage>
</organism>
<dbReference type="PANTHER" id="PTHR13462">
    <property type="entry name" value="CALCIUM UNIPORTER PROTEIN, MITOCHONDRIAL"/>
    <property type="match status" value="1"/>
</dbReference>
<comment type="similarity">
    <text evidence="2 15">Belongs to the MCU (TC 1.A.77) family.</text>
</comment>
<dbReference type="AlphaFoldDB" id="A0A8T0EX37"/>
<keyword evidence="4 15" id="KW-0109">Calcium transport</keyword>
<accession>A0A8T0EX37</accession>
<dbReference type="GO" id="GO:0015292">
    <property type="term" value="F:uniporter activity"/>
    <property type="evidence" value="ECO:0007669"/>
    <property type="project" value="UniProtKB-UniRule"/>
</dbReference>
<protein>
    <recommendedName>
        <fullName evidence="15">Calcium uniporter protein</fullName>
    </recommendedName>
</protein>
<dbReference type="Proteomes" id="UP000807504">
    <property type="component" value="Unassembled WGS sequence"/>
</dbReference>
<sequence>MTKRGLPASPVVSTSRSLSGSFACDCVKIDLLHDAFSSLMEYLHHVASELCIVENTGHLSIESRKWRNRHRFPRSKQPLPSFRCVTTSAFSHSVVPNEVTVFYQRGLPVITVPLPSRRERCRFTLRPVTSTVNDFLIDLQKEDKGIDRVSVQSTDGTRIASSTSIASLMNEDFHLIINDFVYLVKTPALEEIPSDQVECLSSVRARVAQLYEALHVDQHQLDQQNKLLGQLEHLKEELAPLEKKKEELLNKAQRRSTALSWLGLALMGAQFGVLARLTWWEYSWDIMEPVTYFITYGTTIAMYAYFVLTRQEYVLPDVNDRQTLFGFHKFARKSGLDVQRYNNLKDSIAQVEEDLRRLRDPLQLHLPIKEPRR</sequence>
<evidence type="ECO:0000256" key="4">
    <source>
        <dbReference type="ARBA" id="ARBA00022568"/>
    </source>
</evidence>
<feature type="transmembrane region" description="Helical" evidence="15">
    <location>
        <begin position="290"/>
        <end position="308"/>
    </location>
</feature>
<keyword evidence="9 15" id="KW-1133">Transmembrane helix</keyword>
<evidence type="ECO:0000256" key="12">
    <source>
        <dbReference type="ARBA" id="ARBA00023136"/>
    </source>
</evidence>
<feature type="coiled-coil region" evidence="16">
    <location>
        <begin position="224"/>
        <end position="251"/>
    </location>
</feature>
<keyword evidence="11 15" id="KW-0496">Mitochondrion</keyword>